<keyword evidence="1" id="KW-0472">Membrane</keyword>
<gene>
    <name evidence="2" type="ORF">LCMiAC01_01910</name>
</gene>
<sequence>MEMEKDKDDIAECNMPYKAQVWLLRPIFWIGICVVILFALYLISPLLKGTSVILDKVGSTLKTISPVEVKWKWWGKDE</sequence>
<dbReference type="EMBL" id="MK500391">
    <property type="protein sequence ID" value="QBK88514.1"/>
    <property type="molecule type" value="Genomic_DNA"/>
</dbReference>
<reference evidence="2" key="1">
    <citation type="journal article" date="2019" name="MBio">
        <title>Virus Genomes from Deep Sea Sediments Expand the Ocean Megavirome and Support Independent Origins of Viral Gigantism.</title>
        <authorList>
            <person name="Backstrom D."/>
            <person name="Yutin N."/>
            <person name="Jorgensen S.L."/>
            <person name="Dharamshi J."/>
            <person name="Homa F."/>
            <person name="Zaremba-Niedwiedzka K."/>
            <person name="Spang A."/>
            <person name="Wolf Y.I."/>
            <person name="Koonin E.V."/>
            <person name="Ettema T.J."/>
        </authorList>
    </citation>
    <scope>NUCLEOTIDE SEQUENCE</scope>
</reference>
<organism evidence="2">
    <name type="scientific">Mimivirus LCMiAC01</name>
    <dbReference type="NCBI Taxonomy" id="2506608"/>
    <lineage>
        <taxon>Viruses</taxon>
        <taxon>Varidnaviria</taxon>
        <taxon>Bamfordvirae</taxon>
        <taxon>Nucleocytoviricota</taxon>
        <taxon>Megaviricetes</taxon>
        <taxon>Imitervirales</taxon>
        <taxon>Mimiviridae</taxon>
        <taxon>Klosneuvirinae</taxon>
    </lineage>
</organism>
<name>A0A481Z147_9VIRU</name>
<keyword evidence="1" id="KW-0812">Transmembrane</keyword>
<evidence type="ECO:0000313" key="2">
    <source>
        <dbReference type="EMBL" id="QBK88514.1"/>
    </source>
</evidence>
<accession>A0A481Z147</accession>
<protein>
    <submittedName>
        <fullName evidence="2">Uncharacterized protein</fullName>
    </submittedName>
</protein>
<keyword evidence="1" id="KW-1133">Transmembrane helix</keyword>
<evidence type="ECO:0000256" key="1">
    <source>
        <dbReference type="SAM" id="Phobius"/>
    </source>
</evidence>
<feature type="transmembrane region" description="Helical" evidence="1">
    <location>
        <begin position="27"/>
        <end position="47"/>
    </location>
</feature>
<proteinExistence type="predicted"/>